<sequence length="100" mass="10692">MSRRSDRSVGEFPDHSRTTRSHAGEGLEDGYNFPGIILCALGIIALALFLTASGYGFAGWAIISGIAALVLAAAGVSWLLIEHRRVKDGEGLRLTDQRGH</sequence>
<feature type="transmembrane region" description="Helical" evidence="2">
    <location>
        <begin position="30"/>
        <end position="51"/>
    </location>
</feature>
<gene>
    <name evidence="3" type="ORF">BOX37_17975</name>
</gene>
<dbReference type="Proteomes" id="UP000183810">
    <property type="component" value="Chromosome"/>
</dbReference>
<reference evidence="3" key="1">
    <citation type="submission" date="2016-11" db="EMBL/GenBank/DDBJ databases">
        <authorList>
            <person name="Jaros S."/>
            <person name="Januszkiewicz K."/>
            <person name="Wedrychowicz H."/>
        </authorList>
    </citation>
    <scope>NUCLEOTIDE SEQUENCE [LARGE SCALE GENOMIC DNA]</scope>
    <source>
        <strain evidence="3">Y48</strain>
    </source>
</reference>
<keyword evidence="2" id="KW-0812">Transmembrane</keyword>
<dbReference type="EMBL" id="CP018082">
    <property type="protein sequence ID" value="APE38459.1"/>
    <property type="molecule type" value="Genomic_DNA"/>
</dbReference>
<evidence type="ECO:0000313" key="4">
    <source>
        <dbReference type="Proteomes" id="UP000183810"/>
    </source>
</evidence>
<feature type="region of interest" description="Disordered" evidence="1">
    <location>
        <begin position="1"/>
        <end position="28"/>
    </location>
</feature>
<dbReference type="KEGG" id="nsl:BOX37_17975"/>
<evidence type="ECO:0000313" key="3">
    <source>
        <dbReference type="EMBL" id="APE38459.1"/>
    </source>
</evidence>
<name>A0A1J0W2A5_9NOCA</name>
<evidence type="ECO:0000256" key="1">
    <source>
        <dbReference type="SAM" id="MobiDB-lite"/>
    </source>
</evidence>
<evidence type="ECO:0008006" key="5">
    <source>
        <dbReference type="Google" id="ProtNLM"/>
    </source>
</evidence>
<keyword evidence="2" id="KW-0472">Membrane</keyword>
<keyword evidence="2" id="KW-1133">Transmembrane helix</keyword>
<feature type="compositionally biased region" description="Basic and acidic residues" evidence="1">
    <location>
        <begin position="1"/>
        <end position="25"/>
    </location>
</feature>
<accession>A0A1J0W2A5</accession>
<evidence type="ECO:0000256" key="2">
    <source>
        <dbReference type="SAM" id="Phobius"/>
    </source>
</evidence>
<keyword evidence="4" id="KW-1185">Reference proteome</keyword>
<organism evidence="3 4">
    <name type="scientific">Nocardia mangyaensis</name>
    <dbReference type="NCBI Taxonomy" id="2213200"/>
    <lineage>
        <taxon>Bacteria</taxon>
        <taxon>Bacillati</taxon>
        <taxon>Actinomycetota</taxon>
        <taxon>Actinomycetes</taxon>
        <taxon>Mycobacteriales</taxon>
        <taxon>Nocardiaceae</taxon>
        <taxon>Nocardia</taxon>
    </lineage>
</organism>
<proteinExistence type="predicted"/>
<dbReference type="AlphaFoldDB" id="A0A1J0W2A5"/>
<dbReference type="OrthoDB" id="4567060at2"/>
<protein>
    <recommendedName>
        <fullName evidence="5">UsfY protein</fullName>
    </recommendedName>
</protein>
<feature type="transmembrane region" description="Helical" evidence="2">
    <location>
        <begin position="57"/>
        <end position="81"/>
    </location>
</feature>